<accession>A0A0H3ANZ1</accession>
<evidence type="ECO:0000256" key="1">
    <source>
        <dbReference type="ARBA" id="ARBA00004196"/>
    </source>
</evidence>
<keyword evidence="2" id="KW-0732">Signal</keyword>
<evidence type="ECO:0000313" key="4">
    <source>
        <dbReference type="EMBL" id="ABQ22157.1"/>
    </source>
</evidence>
<evidence type="ECO:0000313" key="5">
    <source>
        <dbReference type="Proteomes" id="UP000000249"/>
    </source>
</evidence>
<dbReference type="Pfam" id="PF09375">
    <property type="entry name" value="Peptidase_M75"/>
    <property type="match status" value="1"/>
</dbReference>
<dbReference type="InterPro" id="IPR018976">
    <property type="entry name" value="Imelysin-like"/>
</dbReference>
<dbReference type="Gene3D" id="1.20.1420.20">
    <property type="entry name" value="M75 peptidase, HXXE motif"/>
    <property type="match status" value="1"/>
</dbReference>
<dbReference type="CDD" id="cd14659">
    <property type="entry name" value="Imelysin-like_IPPA"/>
    <property type="match status" value="1"/>
</dbReference>
<keyword evidence="4" id="KW-0449">Lipoprotein</keyword>
<dbReference type="GO" id="GO:0030313">
    <property type="term" value="C:cell envelope"/>
    <property type="evidence" value="ECO:0007669"/>
    <property type="project" value="UniProtKB-SubCell"/>
</dbReference>
<dbReference type="EMBL" id="CP000627">
    <property type="protein sequence ID" value="ABQ22157.1"/>
    <property type="molecule type" value="Genomic_DNA"/>
</dbReference>
<dbReference type="OrthoDB" id="5729110at2"/>
<dbReference type="InterPro" id="IPR034984">
    <property type="entry name" value="Imelysin-like_IPPA"/>
</dbReference>
<protein>
    <submittedName>
        <fullName evidence="4">Lipoprotein</fullName>
    </submittedName>
</protein>
<dbReference type="KEGG" id="vco:VC0395_A0885"/>
<dbReference type="AlphaFoldDB" id="A0A0H3ANZ1"/>
<evidence type="ECO:0000259" key="3">
    <source>
        <dbReference type="Pfam" id="PF09375"/>
    </source>
</evidence>
<dbReference type="RefSeq" id="WP_000754484.1">
    <property type="nucleotide sequence ID" value="NC_009457.1"/>
</dbReference>
<proteinExistence type="predicted"/>
<gene>
    <name evidence="4" type="ordered locus">VC0395_A0885</name>
</gene>
<reference evidence="4 5" key="1">
    <citation type="submission" date="2007-03" db="EMBL/GenBank/DDBJ databases">
        <authorList>
            <person name="Heidelberg J."/>
        </authorList>
    </citation>
    <scope>NUCLEOTIDE SEQUENCE [LARGE SCALE GENOMIC DNA]</scope>
    <source>
        <strain evidence="5">ATCC 39541 / Classical Ogawa 395 / O395</strain>
    </source>
</reference>
<evidence type="ECO:0000256" key="2">
    <source>
        <dbReference type="ARBA" id="ARBA00022729"/>
    </source>
</evidence>
<comment type="subcellular location">
    <subcellularLocation>
        <location evidence="1">Cell envelope</location>
    </subcellularLocation>
</comment>
<dbReference type="PROSITE" id="PS51257">
    <property type="entry name" value="PROKAR_LIPOPROTEIN"/>
    <property type="match status" value="1"/>
</dbReference>
<dbReference type="Proteomes" id="UP000000249">
    <property type="component" value="Chromosome 1"/>
</dbReference>
<dbReference type="InterPro" id="IPR038352">
    <property type="entry name" value="Imelysin_sf"/>
</dbReference>
<organism evidence="4 5">
    <name type="scientific">Vibrio cholerae serotype O1 (strain ATCC 39541 / Classical Ogawa 395 / O395)</name>
    <dbReference type="NCBI Taxonomy" id="345073"/>
    <lineage>
        <taxon>Bacteria</taxon>
        <taxon>Pseudomonadati</taxon>
        <taxon>Pseudomonadota</taxon>
        <taxon>Gammaproteobacteria</taxon>
        <taxon>Vibrionales</taxon>
        <taxon>Vibrionaceae</taxon>
        <taxon>Vibrio</taxon>
    </lineage>
</organism>
<dbReference type="eggNOG" id="COG3489">
    <property type="taxonomic scope" value="Bacteria"/>
</dbReference>
<name>A0A0H3ANZ1_VIBC3</name>
<sequence>MKKTVTLLAVSLLAACQSAPDMEHPSQAVFELERESAHLLAEQTKQLQQRMAHYCQAPTTDISALKQEWQASMQGWMALQGQQRGPSAALDLSWNMQFWPDKKDTTGHKMKQLLAKPPVWEVDDIAKQSVAVQGLGALEWLIFDSASPLLTAPQQACPAAMAISATVQRNATHIAKAWQENPWQSLDDRTWRAEYIALLSNQLEFTLSKLNRPLANIGQPRPYFSESWRSKTSLSNMRYNLLAIQALYLADGKGMDAMLRQQGMVATADRVTTQLAGIIETWPQQASLFDLLQTKAGYREGLVLRDKLEQLNYLLHDEVAVGLGVVIGFNATDGD</sequence>
<feature type="domain" description="Imelysin-like" evidence="3">
    <location>
        <begin position="40"/>
        <end position="313"/>
    </location>
</feature>
<dbReference type="KEGG" id="vcr:VC395_1385"/>
<dbReference type="PATRIC" id="fig|345073.21.peg.1344"/>